<evidence type="ECO:0000256" key="1">
    <source>
        <dbReference type="ARBA" id="ARBA00022723"/>
    </source>
</evidence>
<gene>
    <name evidence="4" type="ORF">Tci_229311</name>
</gene>
<dbReference type="Pfam" id="PF00665">
    <property type="entry name" value="rve"/>
    <property type="match status" value="1"/>
</dbReference>
<dbReference type="PROSITE" id="PS50994">
    <property type="entry name" value="INTEGRASE"/>
    <property type="match status" value="1"/>
</dbReference>
<evidence type="ECO:0000256" key="2">
    <source>
        <dbReference type="ARBA" id="ARBA00022801"/>
    </source>
</evidence>
<dbReference type="Pfam" id="PF25597">
    <property type="entry name" value="SH3_retrovirus"/>
    <property type="match status" value="1"/>
</dbReference>
<dbReference type="InterPro" id="IPR013103">
    <property type="entry name" value="RVT_2"/>
</dbReference>
<name>A0A699H053_TANCI</name>
<comment type="caution">
    <text evidence="4">The sequence shown here is derived from an EMBL/GenBank/DDBJ whole genome shotgun (WGS) entry which is preliminary data.</text>
</comment>
<dbReference type="InterPro" id="IPR057670">
    <property type="entry name" value="SH3_retrovirus"/>
</dbReference>
<dbReference type="Pfam" id="PF07727">
    <property type="entry name" value="RVT_2"/>
    <property type="match status" value="1"/>
</dbReference>
<dbReference type="InterPro" id="IPR039537">
    <property type="entry name" value="Retrotran_Ty1/copia-like"/>
</dbReference>
<keyword evidence="2" id="KW-0378">Hydrolase</keyword>
<dbReference type="GO" id="GO:0046872">
    <property type="term" value="F:metal ion binding"/>
    <property type="evidence" value="ECO:0007669"/>
    <property type="project" value="UniProtKB-KW"/>
</dbReference>
<protein>
    <submittedName>
        <fullName evidence="4">Retrovirus-related Pol polyprotein from transposon TNT 1-94</fullName>
    </submittedName>
</protein>
<evidence type="ECO:0000259" key="3">
    <source>
        <dbReference type="PROSITE" id="PS50994"/>
    </source>
</evidence>
<dbReference type="GO" id="GO:0003676">
    <property type="term" value="F:nucleic acid binding"/>
    <property type="evidence" value="ECO:0007669"/>
    <property type="project" value="InterPro"/>
</dbReference>
<dbReference type="EMBL" id="BKCJ010064167">
    <property type="protein sequence ID" value="GEW57335.1"/>
    <property type="molecule type" value="Genomic_DNA"/>
</dbReference>
<dbReference type="PANTHER" id="PTHR42648:SF32">
    <property type="entry name" value="RIBONUCLEASE H-LIKE DOMAIN, GAG-PRE-INTEGRASE DOMAIN PROTEIN-RELATED"/>
    <property type="match status" value="1"/>
</dbReference>
<organism evidence="4">
    <name type="scientific">Tanacetum cinerariifolium</name>
    <name type="common">Dalmatian daisy</name>
    <name type="synonym">Chrysanthemum cinerariifolium</name>
    <dbReference type="NCBI Taxonomy" id="118510"/>
    <lineage>
        <taxon>Eukaryota</taxon>
        <taxon>Viridiplantae</taxon>
        <taxon>Streptophyta</taxon>
        <taxon>Embryophyta</taxon>
        <taxon>Tracheophyta</taxon>
        <taxon>Spermatophyta</taxon>
        <taxon>Magnoliopsida</taxon>
        <taxon>eudicotyledons</taxon>
        <taxon>Gunneridae</taxon>
        <taxon>Pentapetalae</taxon>
        <taxon>asterids</taxon>
        <taxon>campanulids</taxon>
        <taxon>Asterales</taxon>
        <taxon>Asteraceae</taxon>
        <taxon>Asteroideae</taxon>
        <taxon>Anthemideae</taxon>
        <taxon>Anthemidinae</taxon>
        <taxon>Tanacetum</taxon>
    </lineage>
</organism>
<dbReference type="SUPFAM" id="SSF53098">
    <property type="entry name" value="Ribonuclease H-like"/>
    <property type="match status" value="1"/>
</dbReference>
<dbReference type="PANTHER" id="PTHR42648">
    <property type="entry name" value="TRANSPOSASE, PUTATIVE-RELATED"/>
    <property type="match status" value="1"/>
</dbReference>
<reference evidence="4" key="1">
    <citation type="journal article" date="2019" name="Sci. Rep.">
        <title>Draft genome of Tanacetum cinerariifolium, the natural source of mosquito coil.</title>
        <authorList>
            <person name="Yamashiro T."/>
            <person name="Shiraishi A."/>
            <person name="Satake H."/>
            <person name="Nakayama K."/>
        </authorList>
    </citation>
    <scope>NUCLEOTIDE SEQUENCE</scope>
</reference>
<dbReference type="GO" id="GO:0016787">
    <property type="term" value="F:hydrolase activity"/>
    <property type="evidence" value="ECO:0007669"/>
    <property type="project" value="UniProtKB-KW"/>
</dbReference>
<keyword evidence="1" id="KW-0479">Metal-binding</keyword>
<proteinExistence type="predicted"/>
<evidence type="ECO:0000313" key="4">
    <source>
        <dbReference type="EMBL" id="GEW57335.1"/>
    </source>
</evidence>
<dbReference type="AlphaFoldDB" id="A0A699H053"/>
<sequence length="585" mass="67600">MSINHKKYTLVIVDEYSGYTWVYFLRKKSQAPEMIMSFIRMVENQNDVKVKQIKTDIGTEFRNHELEIFCLEKRISQTFSSPYIPEQNDVAEKKNKTLIEAAKTMLNGSILSKHFWTDAVRIACYTQNRPIIVKRHDKTSYEIFREVIPYINYFHVFRCHVFVHNHKDHLGKFDAKTDDVYFLGYSSISKAFRVYNTRIQQIEETYHVTFNESMEAIRQYQVDSDVSYYIIPHGRSLTKITQKNHVPEVIAHNEPEIPHTKDTEGRLDLINIEGIHEQNVQNDQMITKPIDTPLGNNTEGPGPITEPLVLDVTQSHIPNQAFTSSYPAPQDRWSRDQHIKLVNIIVARMEAINIFFDFATYMNFKVYQMDVKSTFLNGKLKEEVYVKNPPGFESSEFPDYVCKLNKALYGLKQVPRAWYETLSILLIQNKFTRDDKGILICQEQYTRNLLKKYEISDSSSVKTPMVPPNNLGPILDGKLVNETSYSGMIGSLMYLTATRSDIQFFTVLCARYQSNPKESHPTTMKRILMYLKGTLILGLYYPKCSSFDLKGYSDSNYAGCNMDIKSSSGACQILGGKLVRWSAKK</sequence>
<dbReference type="InterPro" id="IPR012337">
    <property type="entry name" value="RNaseH-like_sf"/>
</dbReference>
<dbReference type="Gene3D" id="3.30.420.10">
    <property type="entry name" value="Ribonuclease H-like superfamily/Ribonuclease H"/>
    <property type="match status" value="1"/>
</dbReference>
<dbReference type="InterPro" id="IPR001584">
    <property type="entry name" value="Integrase_cat-core"/>
</dbReference>
<accession>A0A699H053</accession>
<dbReference type="GO" id="GO:0015074">
    <property type="term" value="P:DNA integration"/>
    <property type="evidence" value="ECO:0007669"/>
    <property type="project" value="InterPro"/>
</dbReference>
<feature type="domain" description="Integrase catalytic" evidence="3">
    <location>
        <begin position="1"/>
        <end position="148"/>
    </location>
</feature>
<dbReference type="InterPro" id="IPR036397">
    <property type="entry name" value="RNaseH_sf"/>
</dbReference>